<dbReference type="Gene3D" id="1.10.10.10">
    <property type="entry name" value="Winged helix-like DNA-binding domain superfamily/Winged helix DNA-binding domain"/>
    <property type="match status" value="1"/>
</dbReference>
<evidence type="ECO:0000256" key="5">
    <source>
        <dbReference type="ARBA" id="ARBA00023242"/>
    </source>
</evidence>
<dbReference type="GO" id="GO:0005634">
    <property type="term" value="C:nucleus"/>
    <property type="evidence" value="ECO:0007669"/>
    <property type="project" value="UniProtKB-SubCell"/>
</dbReference>
<dbReference type="GO" id="GO:0003700">
    <property type="term" value="F:DNA-binding transcription factor activity"/>
    <property type="evidence" value="ECO:0007669"/>
    <property type="project" value="InterPro"/>
</dbReference>
<feature type="compositionally biased region" description="Polar residues" evidence="7">
    <location>
        <begin position="36"/>
        <end position="51"/>
    </location>
</feature>
<dbReference type="PRINTS" id="PR00053">
    <property type="entry name" value="FORKHEAD"/>
</dbReference>
<comment type="subcellular location">
    <subcellularLocation>
        <location evidence="1 6">Nucleus</location>
    </subcellularLocation>
</comment>
<accession>A0AAE9E8Q8</accession>
<evidence type="ECO:0000259" key="8">
    <source>
        <dbReference type="PROSITE" id="PS50039"/>
    </source>
</evidence>
<dbReference type="PROSITE" id="PS50039">
    <property type="entry name" value="FORK_HEAD_3"/>
    <property type="match status" value="1"/>
</dbReference>
<dbReference type="EMBL" id="CP092621">
    <property type="protein sequence ID" value="UMM18012.1"/>
    <property type="molecule type" value="Genomic_DNA"/>
</dbReference>
<proteinExistence type="predicted"/>
<feature type="compositionally biased region" description="Basic and acidic residues" evidence="7">
    <location>
        <begin position="52"/>
        <end position="61"/>
    </location>
</feature>
<evidence type="ECO:0000256" key="1">
    <source>
        <dbReference type="ARBA" id="ARBA00004123"/>
    </source>
</evidence>
<dbReference type="InterPro" id="IPR036390">
    <property type="entry name" value="WH_DNA-bd_sf"/>
</dbReference>
<feature type="compositionally biased region" description="Acidic residues" evidence="7">
    <location>
        <begin position="106"/>
        <end position="116"/>
    </location>
</feature>
<feature type="compositionally biased region" description="Basic and acidic residues" evidence="7">
    <location>
        <begin position="13"/>
        <end position="25"/>
    </location>
</feature>
<dbReference type="PANTHER" id="PTHR11829:SF402">
    <property type="entry name" value="FORK HEAD DOMAIN-CONTAINING PROTEIN FD3-RELATED"/>
    <property type="match status" value="1"/>
</dbReference>
<evidence type="ECO:0000313" key="10">
    <source>
        <dbReference type="Proteomes" id="UP000829354"/>
    </source>
</evidence>
<protein>
    <recommendedName>
        <fullName evidence="8">Fork-head domain-containing protein</fullName>
    </recommendedName>
</protein>
<gene>
    <name evidence="9" type="ORF">L5515_014283</name>
</gene>
<dbReference type="AlphaFoldDB" id="A0AAE9E8Q8"/>
<keyword evidence="3 6" id="KW-0238">DNA-binding</keyword>
<evidence type="ECO:0000256" key="7">
    <source>
        <dbReference type="SAM" id="MobiDB-lite"/>
    </source>
</evidence>
<dbReference type="PANTHER" id="PTHR11829">
    <property type="entry name" value="FORKHEAD BOX PROTEIN"/>
    <property type="match status" value="1"/>
</dbReference>
<keyword evidence="5 6" id="KW-0539">Nucleus</keyword>
<dbReference type="SMART" id="SM00339">
    <property type="entry name" value="FH"/>
    <property type="match status" value="1"/>
</dbReference>
<organism evidence="9 10">
    <name type="scientific">Caenorhabditis briggsae</name>
    <dbReference type="NCBI Taxonomy" id="6238"/>
    <lineage>
        <taxon>Eukaryota</taxon>
        <taxon>Metazoa</taxon>
        <taxon>Ecdysozoa</taxon>
        <taxon>Nematoda</taxon>
        <taxon>Chromadorea</taxon>
        <taxon>Rhabditida</taxon>
        <taxon>Rhabditina</taxon>
        <taxon>Rhabditomorpha</taxon>
        <taxon>Rhabditoidea</taxon>
        <taxon>Rhabditidae</taxon>
        <taxon>Peloderinae</taxon>
        <taxon>Caenorhabditis</taxon>
    </lineage>
</organism>
<feature type="compositionally biased region" description="Low complexity" evidence="7">
    <location>
        <begin position="305"/>
        <end position="324"/>
    </location>
</feature>
<sequence length="333" mass="37439">MLFSMESILSSKPKKDLELPPKLDPEITINEEGTPPRSNTRLSEPSTSSEDNLVKVEAESRKRSRSLGDDPAEDDDEPVRKSAKRNNSTSTTAESSSDDQSGKDEKEEDDDEDEDSSVPPTSMSGHRKSSHSKPPFSYIALISMSIINSPEKKLTLSEICDYIMNRFEYYKEKFPAWQNSIRHNLSLNDCFVKVPRGPGNPGKGNYWTLDPNSEDMFDNGSFLRRRKRFKKTSDDYPVLPHNTMPYPSFMPPGMVLPPRMMYPIPTIPMMAPPHPMNPRNMPAFYLPPPIDSQKLLSMMAARAMPSDSPSNSSQKRSSLNSSPNENGTSPRSE</sequence>
<feature type="DNA-binding region" description="Fork-head" evidence="6">
    <location>
        <begin position="133"/>
        <end position="227"/>
    </location>
</feature>
<dbReference type="GO" id="GO:0043565">
    <property type="term" value="F:sequence-specific DNA binding"/>
    <property type="evidence" value="ECO:0007669"/>
    <property type="project" value="InterPro"/>
</dbReference>
<evidence type="ECO:0000256" key="6">
    <source>
        <dbReference type="PROSITE-ProRule" id="PRU00089"/>
    </source>
</evidence>
<dbReference type="InterPro" id="IPR036388">
    <property type="entry name" value="WH-like_DNA-bd_sf"/>
</dbReference>
<evidence type="ECO:0000256" key="3">
    <source>
        <dbReference type="ARBA" id="ARBA00023125"/>
    </source>
</evidence>
<name>A0AAE9E8Q8_CAEBR</name>
<feature type="region of interest" description="Disordered" evidence="7">
    <location>
        <begin position="299"/>
        <end position="333"/>
    </location>
</feature>
<keyword evidence="10" id="KW-1185">Reference proteome</keyword>
<dbReference type="SUPFAM" id="SSF46785">
    <property type="entry name" value="Winged helix' DNA-binding domain"/>
    <property type="match status" value="1"/>
</dbReference>
<keyword evidence="4" id="KW-0804">Transcription</keyword>
<dbReference type="InterPro" id="IPR030456">
    <property type="entry name" value="TF_fork_head_CS_2"/>
</dbReference>
<dbReference type="InterPro" id="IPR001766">
    <property type="entry name" value="Fork_head_dom"/>
</dbReference>
<dbReference type="InterPro" id="IPR050211">
    <property type="entry name" value="FOX_domain-containing"/>
</dbReference>
<evidence type="ECO:0000313" key="9">
    <source>
        <dbReference type="EMBL" id="UMM18012.1"/>
    </source>
</evidence>
<feature type="compositionally biased region" description="Low complexity" evidence="7">
    <location>
        <begin position="88"/>
        <end position="99"/>
    </location>
</feature>
<evidence type="ECO:0000256" key="2">
    <source>
        <dbReference type="ARBA" id="ARBA00023015"/>
    </source>
</evidence>
<dbReference type="Pfam" id="PF00250">
    <property type="entry name" value="Forkhead"/>
    <property type="match status" value="1"/>
</dbReference>
<feature type="domain" description="Fork-head" evidence="8">
    <location>
        <begin position="133"/>
        <end position="227"/>
    </location>
</feature>
<dbReference type="PROSITE" id="PS00658">
    <property type="entry name" value="FORK_HEAD_2"/>
    <property type="match status" value="1"/>
</dbReference>
<reference evidence="9 10" key="1">
    <citation type="submission" date="2022-04" db="EMBL/GenBank/DDBJ databases">
        <title>Chromosome-level reference genomes for two strains of Caenorhabditis briggsae: an improved platform for comparative genomics.</title>
        <authorList>
            <person name="Stevens L."/>
            <person name="Andersen E."/>
        </authorList>
    </citation>
    <scope>NUCLEOTIDE SEQUENCE [LARGE SCALE GENOMIC DNA]</scope>
    <source>
        <strain evidence="9">VX34</strain>
        <tissue evidence="9">Whole-organism</tissue>
    </source>
</reference>
<dbReference type="FunFam" id="1.10.10.10:FF:000016">
    <property type="entry name" value="Forkhead box protein I1"/>
    <property type="match status" value="1"/>
</dbReference>
<feature type="region of interest" description="Disordered" evidence="7">
    <location>
        <begin position="1"/>
        <end position="134"/>
    </location>
</feature>
<evidence type="ECO:0000256" key="4">
    <source>
        <dbReference type="ARBA" id="ARBA00023163"/>
    </source>
</evidence>
<dbReference type="Proteomes" id="UP000829354">
    <property type="component" value="Chromosome II"/>
</dbReference>
<keyword evidence="2" id="KW-0805">Transcription regulation</keyword>